<dbReference type="InterPro" id="IPR028978">
    <property type="entry name" value="Chorismate_lyase_/UTRA_dom_sf"/>
</dbReference>
<name>A0A3R9EF51_9VIBR</name>
<dbReference type="OrthoDB" id="5868202at2"/>
<dbReference type="EMBL" id="RSFA01000074">
    <property type="protein sequence ID" value="RSD30273.1"/>
    <property type="molecule type" value="Genomic_DNA"/>
</dbReference>
<reference evidence="1 2" key="1">
    <citation type="submission" date="2018-12" db="EMBL/GenBank/DDBJ databases">
        <title>Genomic taxonomy of the Vibrionaceae family.</title>
        <authorList>
            <person name="Gomez-Gil B."/>
            <person name="Enciso-Ibarra K."/>
        </authorList>
    </citation>
    <scope>NUCLEOTIDE SEQUENCE [LARGE SCALE GENOMIC DNA]</scope>
    <source>
        <strain evidence="1 2">CAIM 594</strain>
    </source>
</reference>
<evidence type="ECO:0000313" key="1">
    <source>
        <dbReference type="EMBL" id="RSD30273.1"/>
    </source>
</evidence>
<dbReference type="Proteomes" id="UP000269041">
    <property type="component" value="Unassembled WGS sequence"/>
</dbReference>
<protein>
    <submittedName>
        <fullName evidence="1">Chorismate lyase</fullName>
    </submittedName>
</protein>
<proteinExistence type="predicted"/>
<dbReference type="SUPFAM" id="SSF64288">
    <property type="entry name" value="Chorismate lyase-like"/>
    <property type="match status" value="1"/>
</dbReference>
<organism evidence="1 2">
    <name type="scientific">Vibrio pectenicida</name>
    <dbReference type="NCBI Taxonomy" id="62763"/>
    <lineage>
        <taxon>Bacteria</taxon>
        <taxon>Pseudomonadati</taxon>
        <taxon>Pseudomonadota</taxon>
        <taxon>Gammaproteobacteria</taxon>
        <taxon>Vibrionales</taxon>
        <taxon>Vibrionaceae</taxon>
        <taxon>Vibrio</taxon>
    </lineage>
</organism>
<dbReference type="InterPro" id="IPR007440">
    <property type="entry name" value="Chorismate--pyruvate_lyase"/>
</dbReference>
<dbReference type="Pfam" id="PF04345">
    <property type="entry name" value="Chor_lyase"/>
    <property type="match status" value="1"/>
</dbReference>
<gene>
    <name evidence="1" type="ORF">EJA03_14730</name>
</gene>
<accession>A0A3R9EF51</accession>
<dbReference type="GO" id="GO:0006744">
    <property type="term" value="P:ubiquinone biosynthetic process"/>
    <property type="evidence" value="ECO:0007669"/>
    <property type="project" value="InterPro"/>
</dbReference>
<evidence type="ECO:0000313" key="2">
    <source>
        <dbReference type="Proteomes" id="UP000269041"/>
    </source>
</evidence>
<dbReference type="GO" id="GO:0008813">
    <property type="term" value="F:chorismate lyase activity"/>
    <property type="evidence" value="ECO:0007669"/>
    <property type="project" value="InterPro"/>
</dbReference>
<comment type="caution">
    <text evidence="1">The sequence shown here is derived from an EMBL/GenBank/DDBJ whole genome shotgun (WGS) entry which is preliminary data.</text>
</comment>
<dbReference type="AlphaFoldDB" id="A0A3R9EF51"/>
<dbReference type="GO" id="GO:0005737">
    <property type="term" value="C:cytoplasm"/>
    <property type="evidence" value="ECO:0007669"/>
    <property type="project" value="InterPro"/>
</dbReference>
<keyword evidence="1" id="KW-0456">Lyase</keyword>
<dbReference type="Gene3D" id="3.40.1410.10">
    <property type="entry name" value="Chorismate lyase-like"/>
    <property type="match status" value="1"/>
</dbReference>
<sequence length="174" mass="19627">MKMSSIDEALVPEILKYRGSLTRALKSVCSNFNIQSLSQSKQSPFYMREVLLCDGEPPLVWAKSYLFSADRSTVSAFLGLDGRSLGEQLLFTGDSVSRGPYQFGVCSRGIGQFDSGYEFEKGIARLSKFSWHNHSTTLVLSEIFNENALALLESREEEIHRNFTTYKSLIRIFS</sequence>
<dbReference type="RefSeq" id="WP_125322497.1">
    <property type="nucleotide sequence ID" value="NZ_AP024890.1"/>
</dbReference>
<keyword evidence="2" id="KW-1185">Reference proteome</keyword>